<keyword evidence="1" id="KW-0732">Signal</keyword>
<comment type="caution">
    <text evidence="2">The sequence shown here is derived from an EMBL/GenBank/DDBJ whole genome shotgun (WGS) entry which is preliminary data.</text>
</comment>
<dbReference type="EMBL" id="JADOGI010000239">
    <property type="protein sequence ID" value="MBF8192885.1"/>
    <property type="molecule type" value="Genomic_DNA"/>
</dbReference>
<reference evidence="2" key="1">
    <citation type="submission" date="2020-11" db="EMBL/GenBank/DDBJ databases">
        <title>Whole-genome analyses of Nonomuraea sp. K274.</title>
        <authorList>
            <person name="Veyisoglu A."/>
        </authorList>
    </citation>
    <scope>NUCLEOTIDE SEQUENCE</scope>
    <source>
        <strain evidence="2">K274</strain>
    </source>
</reference>
<name>A0A931AJJ4_9ACTN</name>
<keyword evidence="3" id="KW-1185">Reference proteome</keyword>
<dbReference type="PROSITE" id="PS51257">
    <property type="entry name" value="PROKAR_LIPOPROTEIN"/>
    <property type="match status" value="1"/>
</dbReference>
<gene>
    <name evidence="2" type="ORF">ITP53_45860</name>
</gene>
<feature type="signal peptide" evidence="1">
    <location>
        <begin position="1"/>
        <end position="25"/>
    </location>
</feature>
<protein>
    <recommendedName>
        <fullName evidence="4">Lipoprotein</fullName>
    </recommendedName>
</protein>
<evidence type="ECO:0000313" key="3">
    <source>
        <dbReference type="Proteomes" id="UP000605361"/>
    </source>
</evidence>
<organism evidence="2 3">
    <name type="scientific">Nonomuraea cypriaca</name>
    <dbReference type="NCBI Taxonomy" id="1187855"/>
    <lineage>
        <taxon>Bacteria</taxon>
        <taxon>Bacillati</taxon>
        <taxon>Actinomycetota</taxon>
        <taxon>Actinomycetes</taxon>
        <taxon>Streptosporangiales</taxon>
        <taxon>Streptosporangiaceae</taxon>
        <taxon>Nonomuraea</taxon>
    </lineage>
</organism>
<proteinExistence type="predicted"/>
<dbReference type="Proteomes" id="UP000605361">
    <property type="component" value="Unassembled WGS sequence"/>
</dbReference>
<dbReference type="AlphaFoldDB" id="A0A931AJJ4"/>
<evidence type="ECO:0000256" key="1">
    <source>
        <dbReference type="SAM" id="SignalP"/>
    </source>
</evidence>
<sequence>MRARRYALSAVLSCVAAMTACTAPAEFPTLDEATRRLTADAESLQLQVPVAERVTDGACVAGEVRGFVRAELDASAGPLDGSAGLLDASAGLLERLQAMGYDKIVDDLDLRDEDQDVVVLRHPRTRLTFEVTAGEGPGEGQRVVVVGKTTCYAAG</sequence>
<dbReference type="RefSeq" id="WP_195901769.1">
    <property type="nucleotide sequence ID" value="NZ_JADOGI010000239.1"/>
</dbReference>
<accession>A0A931AJJ4</accession>
<evidence type="ECO:0000313" key="2">
    <source>
        <dbReference type="EMBL" id="MBF8192885.1"/>
    </source>
</evidence>
<feature type="chain" id="PRO_5037244020" description="Lipoprotein" evidence="1">
    <location>
        <begin position="26"/>
        <end position="155"/>
    </location>
</feature>
<evidence type="ECO:0008006" key="4">
    <source>
        <dbReference type="Google" id="ProtNLM"/>
    </source>
</evidence>